<dbReference type="SUPFAM" id="SSF52172">
    <property type="entry name" value="CheY-like"/>
    <property type="match status" value="1"/>
</dbReference>
<name>A0A0Q0T1B5_9PSED</name>
<dbReference type="PANTHER" id="PTHR44591:SF25">
    <property type="entry name" value="CHEMOTAXIS TWO-COMPONENT RESPONSE REGULATOR"/>
    <property type="match status" value="1"/>
</dbReference>
<keyword evidence="5" id="KW-1185">Reference proteome</keyword>
<dbReference type="AlphaFoldDB" id="A0A0Q0T1B5"/>
<keyword evidence="1 2" id="KW-0597">Phosphoprotein</keyword>
<feature type="modified residue" description="4-aspartylphosphate" evidence="2">
    <location>
        <position position="68"/>
    </location>
</feature>
<dbReference type="Proteomes" id="UP000050342">
    <property type="component" value="Unassembled WGS sequence"/>
</dbReference>
<proteinExistence type="predicted"/>
<dbReference type="GO" id="GO:0000160">
    <property type="term" value="P:phosphorelay signal transduction system"/>
    <property type="evidence" value="ECO:0007669"/>
    <property type="project" value="InterPro"/>
</dbReference>
<dbReference type="SMART" id="SM00448">
    <property type="entry name" value="REC"/>
    <property type="match status" value="1"/>
</dbReference>
<dbReference type="EMBL" id="LLWH01000180">
    <property type="protein sequence ID" value="KQB52953.1"/>
    <property type="molecule type" value="Genomic_DNA"/>
</dbReference>
<evidence type="ECO:0000256" key="2">
    <source>
        <dbReference type="PROSITE-ProRule" id="PRU00169"/>
    </source>
</evidence>
<comment type="caution">
    <text evidence="4">The sequence shown here is derived from an EMBL/GenBank/DDBJ whole genome shotgun (WGS) entry which is preliminary data.</text>
</comment>
<dbReference type="InterPro" id="IPR050595">
    <property type="entry name" value="Bact_response_regulator"/>
</dbReference>
<reference evidence="4 5" key="1">
    <citation type="submission" date="2015-10" db="EMBL/GenBank/DDBJ databases">
        <title>Pseudomonas helleri sp. nov. and Pseudomonas weihenstephanensis sp. nov., isolated from raw cows milk.</title>
        <authorList>
            <person name="Von Neubeck M."/>
            <person name="Huptas C."/>
            <person name="Wenning M."/>
            <person name="Scherer S."/>
        </authorList>
    </citation>
    <scope>NUCLEOTIDE SEQUENCE [LARGE SCALE GENOMIC DNA]</scope>
    <source>
        <strain evidence="4 5">BSTT44</strain>
    </source>
</reference>
<dbReference type="Pfam" id="PF00072">
    <property type="entry name" value="Response_reg"/>
    <property type="match status" value="1"/>
</dbReference>
<organism evidence="4 5">
    <name type="scientific">Pseudomonas endophytica</name>
    <dbReference type="NCBI Taxonomy" id="1563157"/>
    <lineage>
        <taxon>Bacteria</taxon>
        <taxon>Pseudomonadati</taxon>
        <taxon>Pseudomonadota</taxon>
        <taxon>Gammaproteobacteria</taxon>
        <taxon>Pseudomonadales</taxon>
        <taxon>Pseudomonadaceae</taxon>
        <taxon>Pseudomonas</taxon>
    </lineage>
</organism>
<dbReference type="InterPro" id="IPR011006">
    <property type="entry name" value="CheY-like_superfamily"/>
</dbReference>
<dbReference type="InterPro" id="IPR001789">
    <property type="entry name" value="Sig_transdc_resp-reg_receiver"/>
</dbReference>
<dbReference type="Gene3D" id="3.40.50.2300">
    <property type="match status" value="1"/>
</dbReference>
<dbReference type="PROSITE" id="PS50110">
    <property type="entry name" value="RESPONSE_REGULATORY"/>
    <property type="match status" value="1"/>
</dbReference>
<gene>
    <name evidence="4" type="ORF">AQS70_12380</name>
</gene>
<dbReference type="OrthoDB" id="9782655at2"/>
<evidence type="ECO:0000259" key="3">
    <source>
        <dbReference type="PROSITE" id="PS50110"/>
    </source>
</evidence>
<feature type="domain" description="Response regulatory" evidence="3">
    <location>
        <begin position="19"/>
        <end position="133"/>
    </location>
</feature>
<protein>
    <submittedName>
        <fullName evidence="4">Two-component system response regulator</fullName>
    </submittedName>
</protein>
<dbReference type="STRING" id="1563157.AQS70_12380"/>
<evidence type="ECO:0000256" key="1">
    <source>
        <dbReference type="ARBA" id="ARBA00022553"/>
    </source>
</evidence>
<evidence type="ECO:0000313" key="4">
    <source>
        <dbReference type="EMBL" id="KQB52953.1"/>
    </source>
</evidence>
<sequence length="137" mass="14520">MNTHSECSAFSPDTSDSIVVCIVDDDSSVRRSLSNLLRSAGFDTLSFASGEDFLASEQALGAGCALLDLKMQGLSGADVQKELIYLDNPLPVICMSAHWNDKALSDSMRKGAVACLSKPFTEQALLDAVDEATKGEA</sequence>
<dbReference type="PANTHER" id="PTHR44591">
    <property type="entry name" value="STRESS RESPONSE REGULATOR PROTEIN 1"/>
    <property type="match status" value="1"/>
</dbReference>
<dbReference type="RefSeq" id="WP_055103575.1">
    <property type="nucleotide sequence ID" value="NZ_LLWH01000180.1"/>
</dbReference>
<evidence type="ECO:0000313" key="5">
    <source>
        <dbReference type="Proteomes" id="UP000050342"/>
    </source>
</evidence>
<accession>A0A0Q0T1B5</accession>